<comment type="caution">
    <text evidence="1">The sequence shown here is derived from an EMBL/GenBank/DDBJ whole genome shotgun (WGS) entry which is preliminary data.</text>
</comment>
<dbReference type="Gramene" id="rna22316">
    <property type="protein sequence ID" value="RHN60094.1"/>
    <property type="gene ID" value="gene22316"/>
</dbReference>
<sequence>MVVIRFEKLMLLFPGFFSCGCWNRKLAVDNFDFRFWLIEIGFFD</sequence>
<organism evidence="1">
    <name type="scientific">Medicago truncatula</name>
    <name type="common">Barrel medic</name>
    <name type="synonym">Medicago tribuloides</name>
    <dbReference type="NCBI Taxonomy" id="3880"/>
    <lineage>
        <taxon>Eukaryota</taxon>
        <taxon>Viridiplantae</taxon>
        <taxon>Streptophyta</taxon>
        <taxon>Embryophyta</taxon>
        <taxon>Tracheophyta</taxon>
        <taxon>Spermatophyta</taxon>
        <taxon>Magnoliopsida</taxon>
        <taxon>eudicotyledons</taxon>
        <taxon>Gunneridae</taxon>
        <taxon>Pentapetalae</taxon>
        <taxon>rosids</taxon>
        <taxon>fabids</taxon>
        <taxon>Fabales</taxon>
        <taxon>Fabaceae</taxon>
        <taxon>Papilionoideae</taxon>
        <taxon>50 kb inversion clade</taxon>
        <taxon>NPAAA clade</taxon>
        <taxon>Hologalegina</taxon>
        <taxon>IRL clade</taxon>
        <taxon>Trifolieae</taxon>
        <taxon>Medicago</taxon>
    </lineage>
</organism>
<protein>
    <submittedName>
        <fullName evidence="1">Uncharacterized protein</fullName>
    </submittedName>
</protein>
<accession>A0A396I767</accession>
<dbReference type="PROSITE" id="PS51257">
    <property type="entry name" value="PROKAR_LIPOPROTEIN"/>
    <property type="match status" value="1"/>
</dbReference>
<dbReference type="Proteomes" id="UP000265566">
    <property type="component" value="Chromosome 4"/>
</dbReference>
<dbReference type="EMBL" id="PSQE01000004">
    <property type="protein sequence ID" value="RHN60094.1"/>
    <property type="molecule type" value="Genomic_DNA"/>
</dbReference>
<name>A0A396I767_MEDTR</name>
<evidence type="ECO:0000313" key="1">
    <source>
        <dbReference type="EMBL" id="RHN60094.1"/>
    </source>
</evidence>
<proteinExistence type="predicted"/>
<dbReference type="AlphaFoldDB" id="A0A396I767"/>
<reference evidence="1" key="1">
    <citation type="journal article" date="2018" name="Nat. Plants">
        <title>Whole-genome landscape of Medicago truncatula symbiotic genes.</title>
        <authorList>
            <person name="Pecrix Y."/>
            <person name="Gamas P."/>
            <person name="Carrere S."/>
        </authorList>
    </citation>
    <scope>NUCLEOTIDE SEQUENCE</scope>
    <source>
        <tissue evidence="1">Leaves</tissue>
    </source>
</reference>
<gene>
    <name evidence="1" type="ORF">MtrunA17_Chr4g0021631</name>
</gene>